<dbReference type="Gene3D" id="2.40.70.10">
    <property type="entry name" value="Acid Proteases"/>
    <property type="match status" value="2"/>
</dbReference>
<evidence type="ECO:0000256" key="1">
    <source>
        <dbReference type="ARBA" id="ARBA00007447"/>
    </source>
</evidence>
<name>A0ABR1HPR1_9HYPO</name>
<dbReference type="InterPro" id="IPR033121">
    <property type="entry name" value="PEPTIDASE_A1"/>
</dbReference>
<feature type="domain" description="Peptidase A1" evidence="7">
    <location>
        <begin position="87"/>
        <end position="451"/>
    </location>
</feature>
<proteinExistence type="inferred from homology"/>
<comment type="similarity">
    <text evidence="1">Belongs to the peptidase A1 family.</text>
</comment>
<dbReference type="InterPro" id="IPR021109">
    <property type="entry name" value="Peptidase_aspartic_dom_sf"/>
</dbReference>
<organism evidence="8 9">
    <name type="scientific">Neonectria punicea</name>
    <dbReference type="NCBI Taxonomy" id="979145"/>
    <lineage>
        <taxon>Eukaryota</taxon>
        <taxon>Fungi</taxon>
        <taxon>Dikarya</taxon>
        <taxon>Ascomycota</taxon>
        <taxon>Pezizomycotina</taxon>
        <taxon>Sordariomycetes</taxon>
        <taxon>Hypocreomycetidae</taxon>
        <taxon>Hypocreales</taxon>
        <taxon>Nectriaceae</taxon>
        <taxon>Neonectria</taxon>
    </lineage>
</organism>
<keyword evidence="9" id="KW-1185">Reference proteome</keyword>
<evidence type="ECO:0000256" key="5">
    <source>
        <dbReference type="ARBA" id="ARBA00022801"/>
    </source>
</evidence>
<dbReference type="Proteomes" id="UP001498476">
    <property type="component" value="Unassembled WGS sequence"/>
</dbReference>
<dbReference type="InterPro" id="IPR034164">
    <property type="entry name" value="Pepsin-like_dom"/>
</dbReference>
<dbReference type="PANTHER" id="PTHR47965">
    <property type="entry name" value="ASPARTYL PROTEASE-RELATED"/>
    <property type="match status" value="1"/>
</dbReference>
<dbReference type="SUPFAM" id="SSF50630">
    <property type="entry name" value="Acid proteases"/>
    <property type="match status" value="1"/>
</dbReference>
<dbReference type="PROSITE" id="PS51767">
    <property type="entry name" value="PEPTIDASE_A1"/>
    <property type="match status" value="1"/>
</dbReference>
<dbReference type="EMBL" id="JAZAVJ010000011">
    <property type="protein sequence ID" value="KAK7423159.1"/>
    <property type="molecule type" value="Genomic_DNA"/>
</dbReference>
<comment type="caution">
    <text evidence="8">The sequence shown here is derived from an EMBL/GenBank/DDBJ whole genome shotgun (WGS) entry which is preliminary data.</text>
</comment>
<evidence type="ECO:0000256" key="3">
    <source>
        <dbReference type="ARBA" id="ARBA00022729"/>
    </source>
</evidence>
<keyword evidence="3" id="KW-0732">Signal</keyword>
<gene>
    <name evidence="8" type="ORF">QQX98_001235</name>
</gene>
<dbReference type="InterPro" id="IPR001461">
    <property type="entry name" value="Aspartic_peptidase_A1"/>
</dbReference>
<keyword evidence="6" id="KW-0865">Zymogen</keyword>
<protein>
    <recommendedName>
        <fullName evidence="7">Peptidase A1 domain-containing protein</fullName>
    </recommendedName>
</protein>
<keyword evidence="2" id="KW-0645">Protease</keyword>
<evidence type="ECO:0000256" key="2">
    <source>
        <dbReference type="ARBA" id="ARBA00022670"/>
    </source>
</evidence>
<evidence type="ECO:0000256" key="6">
    <source>
        <dbReference type="ARBA" id="ARBA00023145"/>
    </source>
</evidence>
<sequence length="455" mass="51347">MASDPSIQHLNIVSLYFLPGTVTHFCSTLRYNHTTNQIAMLPNTAFAFALMLGIAQAGPGLLPRHNGSKASKAGRHDMMLTTGPGGFLSTVEIGTPSTKLPVFVDWTWISQFVVSPKCFGAYDPESCLHPDQTFWDPRESRTFKNLTSKYKDRIWKPNYFFLEDPLHAEYGADRLTVGPVSSEITLQLSDMDFNVSEYGYAFPFGGVFGLAPVYRGDGKDFQSPFYQQWSNGLWKSPTIGFVYCYDDSKKHVCDGHDGVQSVGGIRHDLIKNNKIWWYKHQLFPDVNDLNFVYDPPIYNYWGVELEGLKIGDEVQPIKRTSKKSGKAAIFDHASSGRGTPLTENAYDRLVDLAHGVPVDLKTPPNNGKQGFYSVNCKEISTLPPIKYTFRGHKKEWVVTPESYVEKVDNNTCVLNVRTLAKDDEFMGNFGETFAKDKYITLDFQKMRIGISDVKW</sequence>
<dbReference type="Pfam" id="PF00026">
    <property type="entry name" value="Asp"/>
    <property type="match status" value="1"/>
</dbReference>
<evidence type="ECO:0000259" key="7">
    <source>
        <dbReference type="PROSITE" id="PS51767"/>
    </source>
</evidence>
<evidence type="ECO:0000256" key="4">
    <source>
        <dbReference type="ARBA" id="ARBA00022750"/>
    </source>
</evidence>
<dbReference type="CDD" id="cd05471">
    <property type="entry name" value="pepsin_like"/>
    <property type="match status" value="1"/>
</dbReference>
<dbReference type="PANTHER" id="PTHR47965:SF12">
    <property type="entry name" value="ASPARTIC PROTEINASE 3-RELATED"/>
    <property type="match status" value="1"/>
</dbReference>
<evidence type="ECO:0000313" key="8">
    <source>
        <dbReference type="EMBL" id="KAK7423159.1"/>
    </source>
</evidence>
<reference evidence="8 9" key="1">
    <citation type="journal article" date="2025" name="Microbiol. Resour. Announc.">
        <title>Draft genome sequences for Neonectria magnoliae and Neonectria punicea, canker pathogens of Liriodendron tulipifera and Acer saccharum in West Virginia.</title>
        <authorList>
            <person name="Petronek H.M."/>
            <person name="Kasson M.T."/>
            <person name="Metheny A.M."/>
            <person name="Stauder C.M."/>
            <person name="Lovett B."/>
            <person name="Lynch S.C."/>
            <person name="Garnas J.R."/>
            <person name="Kasson L.R."/>
            <person name="Stajich J.E."/>
        </authorList>
    </citation>
    <scope>NUCLEOTIDE SEQUENCE [LARGE SCALE GENOMIC DNA]</scope>
    <source>
        <strain evidence="8 9">NRRL 64653</strain>
    </source>
</reference>
<keyword evidence="4" id="KW-0064">Aspartyl protease</keyword>
<evidence type="ECO:0000313" key="9">
    <source>
        <dbReference type="Proteomes" id="UP001498476"/>
    </source>
</evidence>
<accession>A0ABR1HPR1</accession>
<keyword evidence="5" id="KW-0378">Hydrolase</keyword>